<dbReference type="Gene3D" id="1.25.20.10">
    <property type="entry name" value="Bacterial muramidases"/>
    <property type="match status" value="1"/>
</dbReference>
<dbReference type="InterPro" id="IPR037061">
    <property type="entry name" value="Lytic_TGlycoase_superhlx_L_sf"/>
</dbReference>
<accession>A0A1I5TCL4</accession>
<reference evidence="5 6" key="1">
    <citation type="submission" date="2016-10" db="EMBL/GenBank/DDBJ databases">
        <authorList>
            <person name="de Groot N.N."/>
        </authorList>
    </citation>
    <scope>NUCLEOTIDE SEQUENCE [LARGE SCALE GENOMIC DNA]</scope>
    <source>
        <strain evidence="5 6">DSM 15893</strain>
    </source>
</reference>
<feature type="domain" description="Lytic transglycosylase superhelical linker" evidence="4">
    <location>
        <begin position="424"/>
        <end position="489"/>
    </location>
</feature>
<comment type="similarity">
    <text evidence="1">Belongs to the transglycosylase Slt family.</text>
</comment>
<dbReference type="Pfam" id="PF14718">
    <property type="entry name" value="SLT_L"/>
    <property type="match status" value="1"/>
</dbReference>
<sequence>MLSTKKSIITNAYYKSLSAMSRSISTKMLPASLMALTMVSTSSYALTLDEKRARYESAISAIEGNNLAEFTRLKNSISDYPLYPYLDYRSFSRSLNSASMNDVQQFEKTYADLPFTRSIRARYLSTLAAKGQWKTLLTYQKTLPRGESYQCQYYFAHSQAGDKALALSGAKSLYLSGSSVDNACDPLFSFLEDNGKLNNDLILERMLLVFDKRNVALMRYLNKQLTGSAKARGEQIQDLYDKPQSVSDFSKKNKVTPFNQRLTRLAFERLARIDSKEAVAQFTRTVEGQHYTRHVRQEMADFVASRLMSTDDETLATWRDSKLKTTQNPSLLDRRIRVSLLSADWKGVNLWLGKLSAEEAKNLKWQYWKARVALELGNKAAAEKGFAAMLGERNFYSVAAASHLNAAITIPQQHTPLDSAKIVPFQSTLDRVDELLALDKLTAARREWRHLLNGATQEQKAMLAAYASQHKWHHLSVQATIAGKLWGHLEYRFPLAHRWWFEFFSKERQVPLTTLLALSRQESAFYTNAVSPVGARGLMQLMPATARETSKKLGFNYRGTKSLSDPGVNIRLGSGYLSMMLDRFDENRILAFAAYNAGPHRVTRWLERSDGNLDAISFIEAIPFRETRGYVQNVLMYDIYYSKLLGQPMQFLTTGEQGYQY</sequence>
<protein>
    <submittedName>
        <fullName evidence="5">Soluble lytic murein transglycosylase</fullName>
    </submittedName>
</protein>
<dbReference type="AlphaFoldDB" id="A0A1I5TCL4"/>
<evidence type="ECO:0000256" key="2">
    <source>
        <dbReference type="ARBA" id="ARBA00022729"/>
    </source>
</evidence>
<dbReference type="InterPro" id="IPR008939">
    <property type="entry name" value="Lytic_TGlycosylase_superhlx_U"/>
</dbReference>
<dbReference type="RefSeq" id="WP_074927663.1">
    <property type="nucleotide sequence ID" value="NZ_FOWR01000025.1"/>
</dbReference>
<dbReference type="InterPro" id="IPR023346">
    <property type="entry name" value="Lysozyme-like_dom_sf"/>
</dbReference>
<dbReference type="Proteomes" id="UP000182692">
    <property type="component" value="Unassembled WGS sequence"/>
</dbReference>
<dbReference type="NCBIfam" id="NF008631">
    <property type="entry name" value="PRK11619.1"/>
    <property type="match status" value="1"/>
</dbReference>
<dbReference type="Gene3D" id="1.10.1240.20">
    <property type="entry name" value="Lytic transglycosylase, superhelical linker domain"/>
    <property type="match status" value="1"/>
</dbReference>
<dbReference type="GO" id="GO:0004553">
    <property type="term" value="F:hydrolase activity, hydrolyzing O-glycosyl compounds"/>
    <property type="evidence" value="ECO:0007669"/>
    <property type="project" value="InterPro"/>
</dbReference>
<dbReference type="PANTHER" id="PTHR37423">
    <property type="entry name" value="SOLUBLE LYTIC MUREIN TRANSGLYCOSYLASE-RELATED"/>
    <property type="match status" value="1"/>
</dbReference>
<dbReference type="SUPFAM" id="SSF48435">
    <property type="entry name" value="Bacterial muramidases"/>
    <property type="match status" value="1"/>
</dbReference>
<dbReference type="SUPFAM" id="SSF53955">
    <property type="entry name" value="Lysozyme-like"/>
    <property type="match status" value="1"/>
</dbReference>
<dbReference type="InterPro" id="IPR012289">
    <property type="entry name" value="Lytic_TGlycosylase_superhlx_L"/>
</dbReference>
<evidence type="ECO:0000256" key="1">
    <source>
        <dbReference type="ARBA" id="ARBA00007734"/>
    </source>
</evidence>
<dbReference type="PANTHER" id="PTHR37423:SF5">
    <property type="entry name" value="SOLUBLE LYTIC MUREIN TRANSGLYCOSYLASE"/>
    <property type="match status" value="1"/>
</dbReference>
<dbReference type="Pfam" id="PF01464">
    <property type="entry name" value="SLT"/>
    <property type="match status" value="1"/>
</dbReference>
<name>A0A1I5TCL4_9GAMM</name>
<dbReference type="Gene3D" id="1.10.530.10">
    <property type="match status" value="1"/>
</dbReference>
<dbReference type="STRING" id="1121869.SAMN03084138_03173"/>
<organism evidence="5 6">
    <name type="scientific">Enterovibrio norvegicus DSM 15893</name>
    <dbReference type="NCBI Taxonomy" id="1121869"/>
    <lineage>
        <taxon>Bacteria</taxon>
        <taxon>Pseudomonadati</taxon>
        <taxon>Pseudomonadota</taxon>
        <taxon>Gammaproteobacteria</taxon>
        <taxon>Vibrionales</taxon>
        <taxon>Vibrionaceae</taxon>
        <taxon>Enterovibrio</taxon>
    </lineage>
</organism>
<dbReference type="OrthoDB" id="92254at2"/>
<proteinExistence type="inferred from homology"/>
<dbReference type="GeneID" id="35870245"/>
<keyword evidence="2" id="KW-0732">Signal</keyword>
<dbReference type="GO" id="GO:0042597">
    <property type="term" value="C:periplasmic space"/>
    <property type="evidence" value="ECO:0007669"/>
    <property type="project" value="InterPro"/>
</dbReference>
<feature type="domain" description="Transglycosylase SLT" evidence="3">
    <location>
        <begin position="505"/>
        <end position="610"/>
    </location>
</feature>
<evidence type="ECO:0000313" key="5">
    <source>
        <dbReference type="EMBL" id="SFP80718.1"/>
    </source>
</evidence>
<dbReference type="CDD" id="cd13401">
    <property type="entry name" value="Slt70-like"/>
    <property type="match status" value="1"/>
</dbReference>
<gene>
    <name evidence="5" type="ORF">SAMN03084138_03173</name>
</gene>
<evidence type="ECO:0000313" key="6">
    <source>
        <dbReference type="Proteomes" id="UP000182692"/>
    </source>
</evidence>
<evidence type="ECO:0000259" key="3">
    <source>
        <dbReference type="Pfam" id="PF01464"/>
    </source>
</evidence>
<evidence type="ECO:0000259" key="4">
    <source>
        <dbReference type="Pfam" id="PF14718"/>
    </source>
</evidence>
<dbReference type="EMBL" id="FOWR01000025">
    <property type="protein sequence ID" value="SFP80718.1"/>
    <property type="molecule type" value="Genomic_DNA"/>
</dbReference>
<dbReference type="InterPro" id="IPR008258">
    <property type="entry name" value="Transglycosylase_SLT_dom_1"/>
</dbReference>